<dbReference type="PRINTS" id="PR00038">
    <property type="entry name" value="HTHLUXR"/>
</dbReference>
<accession>A0ABW4XZ88</accession>
<protein>
    <submittedName>
        <fullName evidence="7">Response regulator transcription factor</fullName>
    </submittedName>
</protein>
<dbReference type="PANTHER" id="PTHR44688:SF16">
    <property type="entry name" value="DNA-BINDING TRANSCRIPTIONAL ACTIVATOR DEVR_DOSR"/>
    <property type="match status" value="1"/>
</dbReference>
<keyword evidence="4" id="KW-0472">Membrane</keyword>
<dbReference type="Proteomes" id="UP001597342">
    <property type="component" value="Unassembled WGS sequence"/>
</dbReference>
<proteinExistence type="predicted"/>
<dbReference type="InterPro" id="IPR000792">
    <property type="entry name" value="Tscrpt_reg_LuxR_C"/>
</dbReference>
<dbReference type="InterPro" id="IPR016032">
    <property type="entry name" value="Sig_transdc_resp-reg_C-effctor"/>
</dbReference>
<dbReference type="Gene3D" id="1.10.10.10">
    <property type="entry name" value="Winged helix-like DNA-binding domain superfamily/Winged helix DNA-binding domain"/>
    <property type="match status" value="1"/>
</dbReference>
<keyword evidence="1" id="KW-0805">Transcription regulation</keyword>
<keyword evidence="8" id="KW-1185">Reference proteome</keyword>
<feature type="chain" id="PRO_5046991265" evidence="5">
    <location>
        <begin position="20"/>
        <end position="350"/>
    </location>
</feature>
<dbReference type="SUPFAM" id="SSF46894">
    <property type="entry name" value="C-terminal effector domain of the bipartite response regulators"/>
    <property type="match status" value="1"/>
</dbReference>
<evidence type="ECO:0000256" key="1">
    <source>
        <dbReference type="ARBA" id="ARBA00023015"/>
    </source>
</evidence>
<keyword evidence="4" id="KW-1133">Transmembrane helix</keyword>
<evidence type="ECO:0000256" key="5">
    <source>
        <dbReference type="SAM" id="SignalP"/>
    </source>
</evidence>
<name>A0ABW4XZ88_9FLAO</name>
<evidence type="ECO:0000256" key="2">
    <source>
        <dbReference type="ARBA" id="ARBA00023125"/>
    </source>
</evidence>
<gene>
    <name evidence="7" type="ORF">ACFSJE_07410</name>
</gene>
<comment type="caution">
    <text evidence="7">The sequence shown here is derived from an EMBL/GenBank/DDBJ whole genome shotgun (WGS) entry which is preliminary data.</text>
</comment>
<dbReference type="SMART" id="SM00421">
    <property type="entry name" value="HTH_LUXR"/>
    <property type="match status" value="1"/>
</dbReference>
<keyword evidence="2" id="KW-0238">DNA-binding</keyword>
<feature type="signal peptide" evidence="5">
    <location>
        <begin position="1"/>
        <end position="19"/>
    </location>
</feature>
<evidence type="ECO:0000256" key="3">
    <source>
        <dbReference type="ARBA" id="ARBA00023163"/>
    </source>
</evidence>
<feature type="domain" description="HTH luxR-type" evidence="6">
    <location>
        <begin position="287"/>
        <end position="350"/>
    </location>
</feature>
<dbReference type="EMBL" id="JBHUHU010000003">
    <property type="protein sequence ID" value="MFD2099593.1"/>
    <property type="molecule type" value="Genomic_DNA"/>
</dbReference>
<dbReference type="CDD" id="cd06170">
    <property type="entry name" value="LuxR_C_like"/>
    <property type="match status" value="1"/>
</dbReference>
<dbReference type="PANTHER" id="PTHR44688">
    <property type="entry name" value="DNA-BINDING TRANSCRIPTIONAL ACTIVATOR DEVR_DOSR"/>
    <property type="match status" value="1"/>
</dbReference>
<feature type="transmembrane region" description="Helical" evidence="4">
    <location>
        <begin position="256"/>
        <end position="277"/>
    </location>
</feature>
<dbReference type="Pfam" id="PF00196">
    <property type="entry name" value="GerE"/>
    <property type="match status" value="1"/>
</dbReference>
<evidence type="ECO:0000256" key="4">
    <source>
        <dbReference type="SAM" id="Phobius"/>
    </source>
</evidence>
<dbReference type="InterPro" id="IPR036388">
    <property type="entry name" value="WH-like_DNA-bd_sf"/>
</dbReference>
<keyword evidence="5" id="KW-0732">Signal</keyword>
<evidence type="ECO:0000259" key="6">
    <source>
        <dbReference type="PROSITE" id="PS50043"/>
    </source>
</evidence>
<keyword evidence="3" id="KW-0804">Transcription</keyword>
<keyword evidence="4" id="KW-0812">Transmembrane</keyword>
<organism evidence="7 8">
    <name type="scientific">Flagellimonas iocasae</name>
    <dbReference type="NCBI Taxonomy" id="2055905"/>
    <lineage>
        <taxon>Bacteria</taxon>
        <taxon>Pseudomonadati</taxon>
        <taxon>Bacteroidota</taxon>
        <taxon>Flavobacteriia</taxon>
        <taxon>Flavobacteriales</taxon>
        <taxon>Flavobacteriaceae</taxon>
        <taxon>Flagellimonas</taxon>
    </lineage>
</organism>
<evidence type="ECO:0000313" key="7">
    <source>
        <dbReference type="EMBL" id="MFD2099593.1"/>
    </source>
</evidence>
<dbReference type="PROSITE" id="PS50043">
    <property type="entry name" value="HTH_LUXR_2"/>
    <property type="match status" value="1"/>
</dbReference>
<dbReference type="RefSeq" id="WP_379830351.1">
    <property type="nucleotide sequence ID" value="NZ_JBHUHU010000003.1"/>
</dbReference>
<reference evidence="8" key="1">
    <citation type="journal article" date="2019" name="Int. J. Syst. Evol. Microbiol.">
        <title>The Global Catalogue of Microorganisms (GCM) 10K type strain sequencing project: providing services to taxonomists for standard genome sequencing and annotation.</title>
        <authorList>
            <consortium name="The Broad Institute Genomics Platform"/>
            <consortium name="The Broad Institute Genome Sequencing Center for Infectious Disease"/>
            <person name="Wu L."/>
            <person name="Ma J."/>
        </authorList>
    </citation>
    <scope>NUCLEOTIDE SEQUENCE [LARGE SCALE GENOMIC DNA]</scope>
    <source>
        <strain evidence="8">JCM 3389</strain>
    </source>
</reference>
<sequence>MMRFFVLFSLLLTHAGLFAQYHFSGEVSEINSGNTIYLSLVEDYRKSSRIYLDQIVKKTQVDSLGHFQFEGNNLPLQNRIYRIHLDGCSDTSEANHFLGQCNNSKSVLFIANNTDTVDFPTSFEDQSLCSIASTNAKSDALLQVEFLKDEMAYDFMEFPSEASRKLNTKKWFSTLQDFGKASKEPLVELYIYDFLSDKRNETYSYYLQDVSNNSYYDELFHRLNEAYANASFTQEYNAEIATDKELASFHSPKTSYFNYFLIGLLIISLLVNMYLVASRKMNVRLRAKSLWSKLTPQEQKIVDHILQEKSNKEIATELFVSLSTVKTHINNLYKKLEVSSREEIVVLFKK</sequence>
<evidence type="ECO:0000313" key="8">
    <source>
        <dbReference type="Proteomes" id="UP001597342"/>
    </source>
</evidence>